<keyword evidence="2" id="KW-1185">Reference proteome</keyword>
<evidence type="ECO:0008006" key="3">
    <source>
        <dbReference type="Google" id="ProtNLM"/>
    </source>
</evidence>
<sequence length="104" mass="12325">MSKKENEKVYKFKAEDFYRILNQQEKKCMLSGRELTPENTNAEHIVPLRRGGKHEETNICLVVEELSKLKRYYNEEEIIQLAVDIINFKGKDYGYACKKIHKTK</sequence>
<gene>
    <name evidence="1" type="ORF">DLM77_21025</name>
</gene>
<organism evidence="1 2">
    <name type="scientific">Leptospira yasudae</name>
    <dbReference type="NCBI Taxonomy" id="2202201"/>
    <lineage>
        <taxon>Bacteria</taxon>
        <taxon>Pseudomonadati</taxon>
        <taxon>Spirochaetota</taxon>
        <taxon>Spirochaetia</taxon>
        <taxon>Leptospirales</taxon>
        <taxon>Leptospiraceae</taxon>
        <taxon>Leptospira</taxon>
    </lineage>
</organism>
<evidence type="ECO:0000313" key="2">
    <source>
        <dbReference type="Proteomes" id="UP000285569"/>
    </source>
</evidence>
<comment type="caution">
    <text evidence="1">The sequence shown here is derived from an EMBL/GenBank/DDBJ whole genome shotgun (WGS) entry which is preliminary data.</text>
</comment>
<name>A0ABX9LXB5_9LEPT</name>
<dbReference type="EMBL" id="QHCR01000015">
    <property type="protein sequence ID" value="RHX77504.1"/>
    <property type="molecule type" value="Genomic_DNA"/>
</dbReference>
<reference evidence="1 2" key="2">
    <citation type="journal article" date="2020" name="Int. J. Syst. Evol. Microbiol.">
        <title>Leptospira yasudae sp. nov. and Leptospira stimsonii sp. nov., two new species of the pathogenic group isolated from environmental sources.</title>
        <authorList>
            <person name="Casanovas-Massana A."/>
            <person name="Hamond C."/>
            <person name="Santos L.A."/>
            <person name="de Oliveira D."/>
            <person name="Hacker K.P."/>
            <person name="Balassiano I."/>
            <person name="Costa F."/>
            <person name="Medeiros M.A."/>
            <person name="Reis M.G."/>
            <person name="Ko A.I."/>
            <person name="Wunder E.A."/>
        </authorList>
    </citation>
    <scope>NUCLEOTIDE SEQUENCE [LARGE SCALE GENOMIC DNA]</scope>
    <source>
        <strain evidence="1 2">B21</strain>
    </source>
</reference>
<reference evidence="2" key="1">
    <citation type="submission" date="2018-05" db="EMBL/GenBank/DDBJ databases">
        <title>Leptospira yasudae sp. nov. and Leptospira stimsonii sp. nov., two pathogenic species of the genus Leptospira isolated from environmental sources.</title>
        <authorList>
            <person name="Casanovas-Massana A."/>
            <person name="Hamond C."/>
            <person name="Santos L.A."/>
            <person name="Hacker K.P."/>
            <person name="Balassiano I."/>
            <person name="Medeiros M.A."/>
            <person name="Reis M.G."/>
            <person name="Ko A.I."/>
            <person name="Wunder E.A."/>
        </authorList>
    </citation>
    <scope>NUCLEOTIDE SEQUENCE [LARGE SCALE GENOMIC DNA]</scope>
    <source>
        <strain evidence="2">B21</strain>
    </source>
</reference>
<dbReference type="Gene3D" id="1.10.30.50">
    <property type="match status" value="1"/>
</dbReference>
<dbReference type="Proteomes" id="UP000285569">
    <property type="component" value="Unassembled WGS sequence"/>
</dbReference>
<protein>
    <recommendedName>
        <fullName evidence="3">HNH endonuclease</fullName>
    </recommendedName>
</protein>
<evidence type="ECO:0000313" key="1">
    <source>
        <dbReference type="EMBL" id="RHX77504.1"/>
    </source>
</evidence>
<accession>A0ABX9LXB5</accession>
<proteinExistence type="predicted"/>
<dbReference type="RefSeq" id="WP_118958002.1">
    <property type="nucleotide sequence ID" value="NZ_QHCR01000015.1"/>
</dbReference>